<gene>
    <name evidence="1" type="primary">rps3</name>
</gene>
<geneLocation type="mitochondrion" evidence="1"/>
<protein>
    <submittedName>
        <fullName evidence="1">Ribosomal protein S3</fullName>
    </submittedName>
</protein>
<dbReference type="GeneID" id="40139993"/>
<name>A0A482JW73_9LECA</name>
<organism evidence="1">
    <name type="scientific">Lecanora cinereofusca</name>
    <dbReference type="NCBI Taxonomy" id="1518593"/>
    <lineage>
        <taxon>Eukaryota</taxon>
        <taxon>Fungi</taxon>
        <taxon>Dikarya</taxon>
        <taxon>Ascomycota</taxon>
        <taxon>Pezizomycotina</taxon>
        <taxon>Lecanoromycetes</taxon>
        <taxon>OSLEUM clade</taxon>
        <taxon>Lecanoromycetidae</taxon>
        <taxon>Lecanorales</taxon>
        <taxon>Lecanorineae</taxon>
        <taxon>Lecanoraceae</taxon>
        <taxon>Lecanora</taxon>
    </lineage>
</organism>
<dbReference type="RefSeq" id="YP_009629609.1">
    <property type="nucleotide sequence ID" value="NC_042184.1"/>
</dbReference>
<sequence>MNKKIKRLLEINNVNCQRSNSTNSTFSLNLFNIKSKKHYKPKTGINETEVNKNFVGKPKYYPPAHVEWFNSIYAYNRNTIKLLPTALKDTFKLVKSYFNFYSQKLEKKVRFTRIRNRVRRLSTNRILISKPELKHTSDKVIVIIYAYNRQKKYYLNKMKRVASIDNIDSILPDDVKEVLIELNGPWPSNLKLQTLTKKILMIRSKVKKHQDIALKTLVKKVCYNKFDNHKTKDSKDRTAVYAEIYNRKRKLQNIKMDDIISDSLDIQVNDSSKVELQNEDILELSLSKIGSSEFLTKLKDYRSCLTSNDTCLNYPLFMANTIIKLIKHKYVSGIRIQAAGRLTRRNTAARSVFKLRYKGNIKNMDSSYKGLPSVLLRGYAKSNLQFSKSKSRIRIGSFGLKGWVSS</sequence>
<evidence type="ECO:0000313" key="1">
    <source>
        <dbReference type="EMBL" id="QBP39494.1"/>
    </source>
</evidence>
<keyword evidence="1" id="KW-0496">Mitochondrion</keyword>
<keyword evidence="1" id="KW-0689">Ribosomal protein</keyword>
<dbReference type="GO" id="GO:0005840">
    <property type="term" value="C:ribosome"/>
    <property type="evidence" value="ECO:0007669"/>
    <property type="project" value="UniProtKB-KW"/>
</dbReference>
<keyword evidence="1" id="KW-0687">Ribonucleoprotein</keyword>
<reference evidence="1" key="1">
    <citation type="submission" date="2018-05" db="EMBL/GenBank/DDBJ databases">
        <authorList>
            <person name="Wojcik K.J."/>
            <person name="DeHoff A.W."/>
            <person name="Keepers K.G."/>
            <person name="Pogoda C.S."/>
            <person name="Tripp E.A."/>
            <person name="Lendemer J.C."/>
            <person name="Kane N.C."/>
        </authorList>
    </citation>
    <scope>NUCLEOTIDE SEQUENCE</scope>
</reference>
<proteinExistence type="predicted"/>
<dbReference type="AlphaFoldDB" id="A0A482JW73"/>
<dbReference type="EMBL" id="MH359410">
    <property type="protein sequence ID" value="QBP39494.1"/>
    <property type="molecule type" value="Genomic_DNA"/>
</dbReference>
<accession>A0A482JW73</accession>